<sequence length="54" mass="6090">MTVFNCYRVITIADNSTDTIISFDINVFKLNIFKGGAVCIAKEAHRTHFLNRLG</sequence>
<accession>A0A645G0U3</accession>
<gene>
    <name evidence="1" type="ORF">SDC9_167643</name>
</gene>
<proteinExistence type="predicted"/>
<dbReference type="AlphaFoldDB" id="A0A645G0U3"/>
<comment type="caution">
    <text evidence="1">The sequence shown here is derived from an EMBL/GenBank/DDBJ whole genome shotgun (WGS) entry which is preliminary data.</text>
</comment>
<dbReference type="EMBL" id="VSSQ01067973">
    <property type="protein sequence ID" value="MPN20265.1"/>
    <property type="molecule type" value="Genomic_DNA"/>
</dbReference>
<reference evidence="1" key="1">
    <citation type="submission" date="2019-08" db="EMBL/GenBank/DDBJ databases">
        <authorList>
            <person name="Kucharzyk K."/>
            <person name="Murdoch R.W."/>
            <person name="Higgins S."/>
            <person name="Loffler F."/>
        </authorList>
    </citation>
    <scope>NUCLEOTIDE SEQUENCE</scope>
</reference>
<organism evidence="1">
    <name type="scientific">bioreactor metagenome</name>
    <dbReference type="NCBI Taxonomy" id="1076179"/>
    <lineage>
        <taxon>unclassified sequences</taxon>
        <taxon>metagenomes</taxon>
        <taxon>ecological metagenomes</taxon>
    </lineage>
</organism>
<protein>
    <submittedName>
        <fullName evidence="1">Uncharacterized protein</fullName>
    </submittedName>
</protein>
<evidence type="ECO:0000313" key="1">
    <source>
        <dbReference type="EMBL" id="MPN20265.1"/>
    </source>
</evidence>
<name>A0A645G0U3_9ZZZZ</name>